<keyword evidence="3" id="KW-1185">Reference proteome</keyword>
<feature type="compositionally biased region" description="Low complexity" evidence="1">
    <location>
        <begin position="155"/>
        <end position="164"/>
    </location>
</feature>
<evidence type="ECO:0000313" key="3">
    <source>
        <dbReference type="Proteomes" id="UP001219525"/>
    </source>
</evidence>
<proteinExistence type="predicted"/>
<evidence type="ECO:0000313" key="2">
    <source>
        <dbReference type="EMBL" id="KAJ7206766.1"/>
    </source>
</evidence>
<sequence length="203" mass="21130">MPAAAAALHLSTRANAALHCSPVHACGLAFESRHPPPFHAVALRPCVCAGSFSTPGAAGTAGSFLTPRTAPTFPRGAALHEYYYEPRAGTLHHPRACIRRPQPPSLRTGPRMLAFDARCRRLALARAHFKVCAGSLSTPAAALTRPHPALPPTASPQAAAAALPPTAPPPAHHPQQPAGSRTALGQRVDETECGQQVAAEQGR</sequence>
<gene>
    <name evidence="2" type="ORF">GGX14DRAFT_567843</name>
</gene>
<protein>
    <submittedName>
        <fullName evidence="2">Uncharacterized protein</fullName>
    </submittedName>
</protein>
<comment type="caution">
    <text evidence="2">The sequence shown here is derived from an EMBL/GenBank/DDBJ whole genome shotgun (WGS) entry which is preliminary data.</text>
</comment>
<name>A0AAD6VDQ9_9AGAR</name>
<dbReference type="Proteomes" id="UP001219525">
    <property type="component" value="Unassembled WGS sequence"/>
</dbReference>
<reference evidence="2" key="1">
    <citation type="submission" date="2023-03" db="EMBL/GenBank/DDBJ databases">
        <title>Massive genome expansion in bonnet fungi (Mycena s.s.) driven by repeated elements and novel gene families across ecological guilds.</title>
        <authorList>
            <consortium name="Lawrence Berkeley National Laboratory"/>
            <person name="Harder C.B."/>
            <person name="Miyauchi S."/>
            <person name="Viragh M."/>
            <person name="Kuo A."/>
            <person name="Thoen E."/>
            <person name="Andreopoulos B."/>
            <person name="Lu D."/>
            <person name="Skrede I."/>
            <person name="Drula E."/>
            <person name="Henrissat B."/>
            <person name="Morin E."/>
            <person name="Kohler A."/>
            <person name="Barry K."/>
            <person name="LaButti K."/>
            <person name="Morin E."/>
            <person name="Salamov A."/>
            <person name="Lipzen A."/>
            <person name="Mereny Z."/>
            <person name="Hegedus B."/>
            <person name="Baldrian P."/>
            <person name="Stursova M."/>
            <person name="Weitz H."/>
            <person name="Taylor A."/>
            <person name="Grigoriev I.V."/>
            <person name="Nagy L.G."/>
            <person name="Martin F."/>
            <person name="Kauserud H."/>
        </authorList>
    </citation>
    <scope>NUCLEOTIDE SEQUENCE</scope>
    <source>
        <strain evidence="2">9144</strain>
    </source>
</reference>
<dbReference type="EMBL" id="JARJCW010000038">
    <property type="protein sequence ID" value="KAJ7206766.1"/>
    <property type="molecule type" value="Genomic_DNA"/>
</dbReference>
<evidence type="ECO:0000256" key="1">
    <source>
        <dbReference type="SAM" id="MobiDB-lite"/>
    </source>
</evidence>
<feature type="region of interest" description="Disordered" evidence="1">
    <location>
        <begin position="143"/>
        <end position="203"/>
    </location>
</feature>
<accession>A0AAD6VDQ9</accession>
<dbReference type="AlphaFoldDB" id="A0AAD6VDQ9"/>
<organism evidence="2 3">
    <name type="scientific">Mycena pura</name>
    <dbReference type="NCBI Taxonomy" id="153505"/>
    <lineage>
        <taxon>Eukaryota</taxon>
        <taxon>Fungi</taxon>
        <taxon>Dikarya</taxon>
        <taxon>Basidiomycota</taxon>
        <taxon>Agaricomycotina</taxon>
        <taxon>Agaricomycetes</taxon>
        <taxon>Agaricomycetidae</taxon>
        <taxon>Agaricales</taxon>
        <taxon>Marasmiineae</taxon>
        <taxon>Mycenaceae</taxon>
        <taxon>Mycena</taxon>
    </lineage>
</organism>